<feature type="region of interest" description="Disordered" evidence="1">
    <location>
        <begin position="1015"/>
        <end position="1138"/>
    </location>
</feature>
<dbReference type="Proteomes" id="UP001140560">
    <property type="component" value="Unassembled WGS sequence"/>
</dbReference>
<feature type="compositionally biased region" description="Polar residues" evidence="1">
    <location>
        <begin position="1128"/>
        <end position="1138"/>
    </location>
</feature>
<gene>
    <name evidence="2" type="ORF">N0V83_007585</name>
</gene>
<dbReference type="InterPro" id="IPR011009">
    <property type="entry name" value="Kinase-like_dom_sf"/>
</dbReference>
<organism evidence="2 3">
    <name type="scientific">Neocucurbitaria cava</name>
    <dbReference type="NCBI Taxonomy" id="798079"/>
    <lineage>
        <taxon>Eukaryota</taxon>
        <taxon>Fungi</taxon>
        <taxon>Dikarya</taxon>
        <taxon>Ascomycota</taxon>
        <taxon>Pezizomycotina</taxon>
        <taxon>Dothideomycetes</taxon>
        <taxon>Pleosporomycetidae</taxon>
        <taxon>Pleosporales</taxon>
        <taxon>Pleosporineae</taxon>
        <taxon>Cucurbitariaceae</taxon>
        <taxon>Neocucurbitaria</taxon>
    </lineage>
</organism>
<reference evidence="2" key="1">
    <citation type="submission" date="2022-10" db="EMBL/GenBank/DDBJ databases">
        <title>Tapping the CABI collections for fungal endophytes: first genome assemblies for Collariella, Neodidymelliopsis, Ascochyta clinopodiicola, Didymella pomorum, Didymosphaeria variabile, Neocosmospora piperis and Neocucurbitaria cava.</title>
        <authorList>
            <person name="Hill R."/>
        </authorList>
    </citation>
    <scope>NUCLEOTIDE SEQUENCE</scope>
    <source>
        <strain evidence="2">IMI 356814</strain>
    </source>
</reference>
<dbReference type="AlphaFoldDB" id="A0A9W9CJK4"/>
<protein>
    <recommendedName>
        <fullName evidence="4">Protein kinase domain-containing protein</fullName>
    </recommendedName>
</protein>
<name>A0A9W9CJK4_9PLEO</name>
<dbReference type="OrthoDB" id="3793287at2759"/>
<feature type="compositionally biased region" description="Low complexity" evidence="1">
    <location>
        <begin position="882"/>
        <end position="893"/>
    </location>
</feature>
<feature type="compositionally biased region" description="Low complexity" evidence="1">
    <location>
        <begin position="1054"/>
        <end position="1065"/>
    </location>
</feature>
<dbReference type="SUPFAM" id="SSF56112">
    <property type="entry name" value="Protein kinase-like (PK-like)"/>
    <property type="match status" value="1"/>
</dbReference>
<evidence type="ECO:0008006" key="4">
    <source>
        <dbReference type="Google" id="ProtNLM"/>
    </source>
</evidence>
<evidence type="ECO:0000313" key="3">
    <source>
        <dbReference type="Proteomes" id="UP001140560"/>
    </source>
</evidence>
<feature type="region of interest" description="Disordered" evidence="1">
    <location>
        <begin position="857"/>
        <end position="911"/>
    </location>
</feature>
<dbReference type="EMBL" id="JAPEUY010000013">
    <property type="protein sequence ID" value="KAJ4367055.1"/>
    <property type="molecule type" value="Genomic_DNA"/>
</dbReference>
<keyword evidence="3" id="KW-1185">Reference proteome</keyword>
<sequence length="1138" mass="128378">MSTHSQGHPPIPSEVPAEDVIAIVSVHDPQAANVNRDTPYRKTRLSNPTGGKGRRTNEGCHIFIHHIEGQPCYLFGRGGNKTSAVDEETLDVFLPGTKIGAKQFVLIPVWDSNVWRLQSRTETVATVNDVPIQAYTNRTKKKKDPLPHAIHLKSSTINHISIKGLGVEIWLLKSVREVYPTSVFNPEPLQYHLQDVARRPEHWARDRYVLSSEQVSTHSYRAVERFTSEVQTVKVFRDEQHGQRLRDEEFVKFGKEDVDASIVRYQQSVELDNVPAIITSTHDGFATYAALQTDIKKQHPGVRFSIAAKLLRRLFSALGFLNHHGIIHGQVTHESVLLRLTDYRPDAIILVDYSNSTTFPNGALSPLDAIRHDGRAAMTIIEDCCDIWQLRKAAKKDARSEEFMAKKTTTAQKEHQSVERVVADFERQGGSRTSDKGKKLRRLLELKNHSWHRCQDEQMYNATLREVGVCYKSNIDDMSQEWDESHPPHKIGEKHFMLLSLGHPWFDQLATQLHHDRWDTTPQEVCAKFKELAGTVEEPWQTFEVTKTIIFLQGPIGSFDEKCVMAWLAGCCEAFPEWHKALEMESERHLRPRDGTITRFDIRNLRDALPEHGRLPESFLRTFNLLCMPHGNKRSFQITETYHVSMHTPSRMFNLTQLQRLASADRFALCVHEGSIRCDNYVEVRGDPKLQGCYVPLSLLTAFALQLDLSVTRSRDQTPLFPTFDPSDFSQVQPGKIVLARTGLVAFATITRSGNQCVFHAPKSYKHFETSNTFLPTYFGDMKVLPRLPAGVREHVRPNHWSKFKTAEEIEAAGSGKRKILRAKGPLDKFTAAHRSTSRTASPVLPTVMEVDETALSRTLKQRQHIRSQARPPTKRNTDAQSSVPSTPSSKRSCPPTRGSTPPEPQKTSNVTMSFLDRATERMERMAAGLPTNASFSVPRIPPNSSFYQRNVNVNANLLSSPPLVPADRNDSFTIAAGSFNLDEDWKQTEEWLKGVRDDSDEEPQVQGIFGFNFHHSHLQDGSSTEEESTPGSKGKSKCSENGRSMKKVSERSPTTTNPAVVTTPKGKGKAQAQASEVATTTTPTRRARRSKATAPSSSPFPSFPHRPTLSHLPLRSHPPRRRRAALKNSQQQLRCWT</sequence>
<proteinExistence type="predicted"/>
<accession>A0A9W9CJK4</accession>
<evidence type="ECO:0000313" key="2">
    <source>
        <dbReference type="EMBL" id="KAJ4367055.1"/>
    </source>
</evidence>
<evidence type="ECO:0000256" key="1">
    <source>
        <dbReference type="SAM" id="MobiDB-lite"/>
    </source>
</evidence>
<comment type="caution">
    <text evidence="2">The sequence shown here is derived from an EMBL/GenBank/DDBJ whole genome shotgun (WGS) entry which is preliminary data.</text>
</comment>